<dbReference type="Proteomes" id="UP000252266">
    <property type="component" value="Unassembled WGS sequence"/>
</dbReference>
<evidence type="ECO:0000313" key="1">
    <source>
        <dbReference type="EMBL" id="RCK52714.1"/>
    </source>
</evidence>
<sequence length="70" mass="8108">MACDPALDPLAQACNAARRLIRAALSILPYSFGNKHQRRGKLHRFIFYSGLMLLMRPKGRKWRNILRILT</sequence>
<dbReference type="AlphaFoldDB" id="A0A367XGB2"/>
<evidence type="ECO:0000313" key="2">
    <source>
        <dbReference type="Proteomes" id="UP000252266"/>
    </source>
</evidence>
<accession>A0A367XGB2</accession>
<dbReference type="EMBL" id="JPWJ01000001">
    <property type="protein sequence ID" value="RCK52714.1"/>
    <property type="molecule type" value="Genomic_DNA"/>
</dbReference>
<organism evidence="1 2">
    <name type="scientific">Thalassospira xiamenensis</name>
    <dbReference type="NCBI Taxonomy" id="220697"/>
    <lineage>
        <taxon>Bacteria</taxon>
        <taxon>Pseudomonadati</taxon>
        <taxon>Pseudomonadota</taxon>
        <taxon>Alphaproteobacteria</taxon>
        <taxon>Rhodospirillales</taxon>
        <taxon>Thalassospiraceae</taxon>
        <taxon>Thalassospira</taxon>
    </lineage>
</organism>
<comment type="caution">
    <text evidence="1">The sequence shown here is derived from an EMBL/GenBank/DDBJ whole genome shotgun (WGS) entry which is preliminary data.</text>
</comment>
<reference evidence="1 2" key="1">
    <citation type="submission" date="2014-07" db="EMBL/GenBank/DDBJ databases">
        <title>Draft genome sequence of Thalassospira xiamenensis IB13.</title>
        <authorList>
            <person name="Lai Q."/>
            <person name="Shao Z."/>
        </authorList>
    </citation>
    <scope>NUCLEOTIDE SEQUENCE [LARGE SCALE GENOMIC DNA]</scope>
    <source>
        <strain evidence="1 2">IB13</strain>
    </source>
</reference>
<proteinExistence type="predicted"/>
<gene>
    <name evidence="1" type="ORF">TH44_00315</name>
</gene>
<name>A0A367XGB2_9PROT</name>
<protein>
    <submittedName>
        <fullName evidence="1">Uncharacterized protein</fullName>
    </submittedName>
</protein>